<comment type="caution">
    <text evidence="2">The sequence shown here is derived from an EMBL/GenBank/DDBJ whole genome shotgun (WGS) entry which is preliminary data.</text>
</comment>
<reference evidence="2" key="2">
    <citation type="journal article" date="2021" name="Genome Biol. Evol.">
        <title>Developing a high-quality reference genome for a parasitic bivalve with doubly uniparental inheritance (Bivalvia: Unionida).</title>
        <authorList>
            <person name="Smith C.H."/>
        </authorList>
    </citation>
    <scope>NUCLEOTIDE SEQUENCE</scope>
    <source>
        <strain evidence="2">CHS0354</strain>
        <tissue evidence="2">Mantle</tissue>
    </source>
</reference>
<evidence type="ECO:0000313" key="2">
    <source>
        <dbReference type="EMBL" id="KAK3579298.1"/>
    </source>
</evidence>
<protein>
    <submittedName>
        <fullName evidence="2">Uncharacterized protein</fullName>
    </submittedName>
</protein>
<organism evidence="2 3">
    <name type="scientific">Potamilus streckersoni</name>
    <dbReference type="NCBI Taxonomy" id="2493646"/>
    <lineage>
        <taxon>Eukaryota</taxon>
        <taxon>Metazoa</taxon>
        <taxon>Spiralia</taxon>
        <taxon>Lophotrochozoa</taxon>
        <taxon>Mollusca</taxon>
        <taxon>Bivalvia</taxon>
        <taxon>Autobranchia</taxon>
        <taxon>Heteroconchia</taxon>
        <taxon>Palaeoheterodonta</taxon>
        <taxon>Unionida</taxon>
        <taxon>Unionoidea</taxon>
        <taxon>Unionidae</taxon>
        <taxon>Ambleminae</taxon>
        <taxon>Lampsilini</taxon>
        <taxon>Potamilus</taxon>
    </lineage>
</organism>
<feature type="chain" id="PRO_5042043362" evidence="1">
    <location>
        <begin position="20"/>
        <end position="164"/>
    </location>
</feature>
<keyword evidence="1" id="KW-0732">Signal</keyword>
<reference evidence="2" key="1">
    <citation type="journal article" date="2021" name="Genome Biol. Evol.">
        <title>A High-Quality Reference Genome for a Parasitic Bivalve with Doubly Uniparental Inheritance (Bivalvia: Unionida).</title>
        <authorList>
            <person name="Smith C.H."/>
        </authorList>
    </citation>
    <scope>NUCLEOTIDE SEQUENCE</scope>
    <source>
        <strain evidence="2">CHS0354</strain>
    </source>
</reference>
<gene>
    <name evidence="2" type="ORF">CHS0354_033378</name>
</gene>
<dbReference type="Proteomes" id="UP001195483">
    <property type="component" value="Unassembled WGS sequence"/>
</dbReference>
<dbReference type="AlphaFoldDB" id="A0AAE0VI99"/>
<sequence>MRTDVIFLCTVICVSVAQAFPFVPNNAEVLRQNYRDISELPRDSKSSDSDFKVLFLYPNSLKESHPTDKGLDRNVFSPTREKRYLESMHSLVPRLMSNAVHAVRGKRIDGNDVLDMEREREYTALLRKLVDLRNQEMSQSNEGDFMEKRQYGFHAVRGKRDAPW</sequence>
<name>A0AAE0VI99_9BIVA</name>
<evidence type="ECO:0000256" key="1">
    <source>
        <dbReference type="SAM" id="SignalP"/>
    </source>
</evidence>
<proteinExistence type="predicted"/>
<dbReference type="EMBL" id="JAEAOA010001954">
    <property type="protein sequence ID" value="KAK3579298.1"/>
    <property type="molecule type" value="Genomic_DNA"/>
</dbReference>
<evidence type="ECO:0000313" key="3">
    <source>
        <dbReference type="Proteomes" id="UP001195483"/>
    </source>
</evidence>
<keyword evidence="3" id="KW-1185">Reference proteome</keyword>
<feature type="signal peptide" evidence="1">
    <location>
        <begin position="1"/>
        <end position="19"/>
    </location>
</feature>
<reference evidence="2" key="3">
    <citation type="submission" date="2023-05" db="EMBL/GenBank/DDBJ databases">
        <authorList>
            <person name="Smith C.H."/>
        </authorList>
    </citation>
    <scope>NUCLEOTIDE SEQUENCE</scope>
    <source>
        <strain evidence="2">CHS0354</strain>
        <tissue evidence="2">Mantle</tissue>
    </source>
</reference>
<accession>A0AAE0VI99</accession>